<name>A0ABR2YWI0_9CHLO</name>
<dbReference type="Proteomes" id="UP001491310">
    <property type="component" value="Unassembled WGS sequence"/>
</dbReference>
<comment type="caution">
    <text evidence="2">The sequence shown here is derived from an EMBL/GenBank/DDBJ whole genome shotgun (WGS) entry which is preliminary data.</text>
</comment>
<keyword evidence="3" id="KW-1185">Reference proteome</keyword>
<evidence type="ECO:0000256" key="1">
    <source>
        <dbReference type="SAM" id="MobiDB-lite"/>
    </source>
</evidence>
<gene>
    <name evidence="2" type="ORF">WJX75_009514</name>
</gene>
<feature type="region of interest" description="Disordered" evidence="1">
    <location>
        <begin position="275"/>
        <end position="296"/>
    </location>
</feature>
<reference evidence="2 3" key="1">
    <citation type="journal article" date="2024" name="Nat. Commun.">
        <title>Phylogenomics reveals the evolutionary origins of lichenization in chlorophyte algae.</title>
        <authorList>
            <person name="Puginier C."/>
            <person name="Libourel C."/>
            <person name="Otte J."/>
            <person name="Skaloud P."/>
            <person name="Haon M."/>
            <person name="Grisel S."/>
            <person name="Petersen M."/>
            <person name="Berrin J.G."/>
            <person name="Delaux P.M."/>
            <person name="Dal Grande F."/>
            <person name="Keller J."/>
        </authorList>
    </citation>
    <scope>NUCLEOTIDE SEQUENCE [LARGE SCALE GENOMIC DNA]</scope>
    <source>
        <strain evidence="2 3">SAG 216-7</strain>
    </source>
</reference>
<dbReference type="Gene3D" id="1.10.443.20">
    <property type="entry name" value="Centromere DNA-binding protein complex CBF3 subunit, domain 2"/>
    <property type="match status" value="1"/>
</dbReference>
<dbReference type="EMBL" id="JALJOT010000004">
    <property type="protein sequence ID" value="KAK9916158.1"/>
    <property type="molecule type" value="Genomic_DNA"/>
</dbReference>
<sequence>MSIFSYLYASVGRADDGHMIFLADMMSPRLLQCVGPCPALLLPFVQRVTHIFRVLAARNLDEVGIDDKVIARMGKWNYEALSKSYLMYFKPQGLLAAGGWPGAAQNDYDQFWHPRFCVSVPRELVDLLFPFLRNLEQTVKELGKDATNSMKSVPAALDYLAVVVVQDALEDAERYPDNPVHVLLLASPVFRKLLDQYEDDKAHGRFDRTRPMTAAGHMREMQGFMIQLRQLLSQSSSTHAGLSAYSPVRGRSSGGHTYASELASQQRAFRQLEDTVAREGAGTQGEAQEMGQLQGSAATSSLAARAVPLAAEAAYTLESAQGSEPAAYEGRP</sequence>
<evidence type="ECO:0000313" key="2">
    <source>
        <dbReference type="EMBL" id="KAK9916158.1"/>
    </source>
</evidence>
<protein>
    <submittedName>
        <fullName evidence="2">Uncharacterized protein</fullName>
    </submittedName>
</protein>
<evidence type="ECO:0000313" key="3">
    <source>
        <dbReference type="Proteomes" id="UP001491310"/>
    </source>
</evidence>
<organism evidence="2 3">
    <name type="scientific">Coccomyxa subellipsoidea</name>
    <dbReference type="NCBI Taxonomy" id="248742"/>
    <lineage>
        <taxon>Eukaryota</taxon>
        <taxon>Viridiplantae</taxon>
        <taxon>Chlorophyta</taxon>
        <taxon>core chlorophytes</taxon>
        <taxon>Trebouxiophyceae</taxon>
        <taxon>Trebouxiophyceae incertae sedis</taxon>
        <taxon>Coccomyxaceae</taxon>
        <taxon>Coccomyxa</taxon>
    </lineage>
</organism>
<proteinExistence type="predicted"/>
<accession>A0ABR2YWI0</accession>
<dbReference type="InterPro" id="IPR038279">
    <property type="entry name" value="Ndc10_dom2_sf"/>
</dbReference>